<name>A0A9W8RRZ8_9HYPO</name>
<evidence type="ECO:0000313" key="2">
    <source>
        <dbReference type="EMBL" id="KAJ4252356.1"/>
    </source>
</evidence>
<feature type="compositionally biased region" description="Basic and acidic residues" evidence="1">
    <location>
        <begin position="219"/>
        <end position="230"/>
    </location>
</feature>
<accession>A0A9W8RRZ8</accession>
<dbReference type="AlphaFoldDB" id="A0A9W8RRZ8"/>
<keyword evidence="3" id="KW-1185">Reference proteome</keyword>
<dbReference type="OrthoDB" id="5099366at2759"/>
<gene>
    <name evidence="2" type="ORF">NW762_010954</name>
</gene>
<protein>
    <submittedName>
        <fullName evidence="2">Uncharacterized protein</fullName>
    </submittedName>
</protein>
<evidence type="ECO:0000256" key="1">
    <source>
        <dbReference type="SAM" id="MobiDB-lite"/>
    </source>
</evidence>
<dbReference type="Proteomes" id="UP001152049">
    <property type="component" value="Unassembled WGS sequence"/>
</dbReference>
<evidence type="ECO:0000313" key="3">
    <source>
        <dbReference type="Proteomes" id="UP001152049"/>
    </source>
</evidence>
<dbReference type="EMBL" id="JAOQAZ010000026">
    <property type="protein sequence ID" value="KAJ4252356.1"/>
    <property type="molecule type" value="Genomic_DNA"/>
</dbReference>
<reference evidence="2" key="1">
    <citation type="submission" date="2022-09" db="EMBL/GenBank/DDBJ databases">
        <title>Fusarium specimens isolated from Avocado Roots.</title>
        <authorList>
            <person name="Stajich J."/>
            <person name="Roper C."/>
            <person name="Heimlech-Rivalta G."/>
        </authorList>
    </citation>
    <scope>NUCLEOTIDE SEQUENCE</scope>
    <source>
        <strain evidence="2">CF00136</strain>
    </source>
</reference>
<sequence>MGGWRLSALKARFQEKQQDTPTGFTVDETRRAFWIDNVPESDTLLLLAQSDNEGQPNSPKETIPIDNEKIPAVDADLKDIIGWYQGACTKAQEEWSSFGFYVGDHAQTELNRDKYYLKESNDDSGSTAARRIWMMRGFFIGPDCKHAPPYVTVLCSDKKISERLVKAINTSLDRTRYPGWGVTRLPKVKVLEYGSSSDDTWSDEEGKSDSGDEETSTQPDHERWAEADSKAERNLEKIRVEFNEYHSFPTMTNDSLPSWTHQEHRAGIRLEISRDAIIVSKGTVGGIVKVGDKLYGLTASHALFSLNVAIADQQNPLDDRNRLSTPAAGESGNTNSQEILTILNTWQENRSTNREFDWALIEIPRLRELNPDQWDNVNLVQTVAGDFRPVAVASDMPRHLTQIALATPHSTHCLRGVFVGSEALMGILSSETIHTPWVLRMERPWLIRSGDSGSWAFNAHTGELLGILVGGCPDLLEAYILPAQEVFDSIEKHLGGPVKLANCQPIDRESSVGLARTADMYERLQGRIERNVDRDELADNMDIEELEDSMDLEELKDSMDLEELEDIDDSVEQWVQGNRETFSEIARSPYTLRSPRSSWKSPLITLRYSSLQLKYTKKSRREKSSSRLHPDMLRKSHWDRSLDSLLDQCEESYCRALSSSPQICYNFISGKLAGESPHGFDKGTLPRKLPERFISKKLAAIEFVERELLLELRKHFMLDKNTDFFSIKDILADETNHRVIENEVQLMSRLDPHGHNLSRIPWDRRTLTSIINEMESRIEGKIGYYKKQHLWSSLPESKASTVDLENNYEVILTALLVRDDAGFALVANPPLLAGPTVSSNLVKRRPLSRLPFKIGNKSPQAAEAMKETLLEDLNLGANHYRSVDKLPIPEQYSNIYLKEHGRRVEMVMYDLVLQPGSKLEDLRLPDLPDGWKWGFKSDFSDFATPFGWLSWML</sequence>
<organism evidence="2 3">
    <name type="scientific">Fusarium torreyae</name>
    <dbReference type="NCBI Taxonomy" id="1237075"/>
    <lineage>
        <taxon>Eukaryota</taxon>
        <taxon>Fungi</taxon>
        <taxon>Dikarya</taxon>
        <taxon>Ascomycota</taxon>
        <taxon>Pezizomycotina</taxon>
        <taxon>Sordariomycetes</taxon>
        <taxon>Hypocreomycetidae</taxon>
        <taxon>Hypocreales</taxon>
        <taxon>Nectriaceae</taxon>
        <taxon>Fusarium</taxon>
    </lineage>
</organism>
<feature type="region of interest" description="Disordered" evidence="1">
    <location>
        <begin position="195"/>
        <end position="230"/>
    </location>
</feature>
<comment type="caution">
    <text evidence="2">The sequence shown here is derived from an EMBL/GenBank/DDBJ whole genome shotgun (WGS) entry which is preliminary data.</text>
</comment>
<proteinExistence type="predicted"/>